<dbReference type="EMBL" id="BTGU01000917">
    <property type="protein sequence ID" value="GMN69722.1"/>
    <property type="molecule type" value="Genomic_DNA"/>
</dbReference>
<name>A0AA88E7W0_FICCA</name>
<keyword evidence="2" id="KW-1185">Reference proteome</keyword>
<reference evidence="1" key="1">
    <citation type="submission" date="2023-07" db="EMBL/GenBank/DDBJ databases">
        <title>draft genome sequence of fig (Ficus carica).</title>
        <authorList>
            <person name="Takahashi T."/>
            <person name="Nishimura K."/>
        </authorList>
    </citation>
    <scope>NUCLEOTIDE SEQUENCE</scope>
</reference>
<protein>
    <submittedName>
        <fullName evidence="1">Uncharacterized protein</fullName>
    </submittedName>
</protein>
<organism evidence="1 2">
    <name type="scientific">Ficus carica</name>
    <name type="common">Common fig</name>
    <dbReference type="NCBI Taxonomy" id="3494"/>
    <lineage>
        <taxon>Eukaryota</taxon>
        <taxon>Viridiplantae</taxon>
        <taxon>Streptophyta</taxon>
        <taxon>Embryophyta</taxon>
        <taxon>Tracheophyta</taxon>
        <taxon>Spermatophyta</taxon>
        <taxon>Magnoliopsida</taxon>
        <taxon>eudicotyledons</taxon>
        <taxon>Gunneridae</taxon>
        <taxon>Pentapetalae</taxon>
        <taxon>rosids</taxon>
        <taxon>fabids</taxon>
        <taxon>Rosales</taxon>
        <taxon>Moraceae</taxon>
        <taxon>Ficeae</taxon>
        <taxon>Ficus</taxon>
    </lineage>
</organism>
<evidence type="ECO:0000313" key="1">
    <source>
        <dbReference type="EMBL" id="GMN69722.1"/>
    </source>
</evidence>
<dbReference type="Proteomes" id="UP001187192">
    <property type="component" value="Unassembled WGS sequence"/>
</dbReference>
<comment type="caution">
    <text evidence="1">The sequence shown here is derived from an EMBL/GenBank/DDBJ whole genome shotgun (WGS) entry which is preliminary data.</text>
</comment>
<accession>A0AA88E7W0</accession>
<dbReference type="AlphaFoldDB" id="A0AA88E7W0"/>
<gene>
    <name evidence="1" type="ORF">TIFTF001_038770</name>
</gene>
<proteinExistence type="predicted"/>
<evidence type="ECO:0000313" key="2">
    <source>
        <dbReference type="Proteomes" id="UP001187192"/>
    </source>
</evidence>
<sequence>MATGVTCHLYSHWVCDGHRDSVAPLFWVYMTLHTSSLKVDGLKWIHLGHEMIQLERIIDGLPPPSPICCFTVPGFTVGESAGDILPRRDEARSPSQPFLLELVGRVRRHHGGESWDSLPFATRPLYYSSSSSSEITESETLASSIPNSAPALEEEEQLVRKLKSVDVADQEEGVISLRKMTRTKEEFMVSFCTATILLALKPLISSRYAVVQTNTIASLVNLSLEKSNKVTIVRSGFTRT</sequence>